<dbReference type="PANTHER" id="PTHR30548:SF3">
    <property type="entry name" value="2-HYDROXYACYL-COA DEHYDRATASE"/>
    <property type="match status" value="1"/>
</dbReference>
<keyword evidence="3" id="KW-1185">Reference proteome</keyword>
<gene>
    <name evidence="2" type="ordered locus">Gura_0485</name>
</gene>
<comment type="similarity">
    <text evidence="1">Belongs to the FldB/FldC dehydratase alpha/beta subunit family.</text>
</comment>
<evidence type="ECO:0000313" key="3">
    <source>
        <dbReference type="Proteomes" id="UP000006695"/>
    </source>
</evidence>
<reference evidence="2 3" key="1">
    <citation type="submission" date="2007-05" db="EMBL/GenBank/DDBJ databases">
        <title>Complete sequence of Geobacter uraniireducens Rf4.</title>
        <authorList>
            <consortium name="US DOE Joint Genome Institute"/>
            <person name="Copeland A."/>
            <person name="Lucas S."/>
            <person name="Lapidus A."/>
            <person name="Barry K."/>
            <person name="Detter J.C."/>
            <person name="Glavina del Rio T."/>
            <person name="Hammon N."/>
            <person name="Israni S."/>
            <person name="Dalin E."/>
            <person name="Tice H."/>
            <person name="Pitluck S."/>
            <person name="Chertkov O."/>
            <person name="Brettin T."/>
            <person name="Bruce D."/>
            <person name="Han C."/>
            <person name="Schmutz J."/>
            <person name="Larimer F."/>
            <person name="Land M."/>
            <person name="Hauser L."/>
            <person name="Kyrpides N."/>
            <person name="Mikhailova N."/>
            <person name="Shelobolina E."/>
            <person name="Aklujkar M."/>
            <person name="Lovley D."/>
            <person name="Richardson P."/>
        </authorList>
    </citation>
    <scope>NUCLEOTIDE SEQUENCE [LARGE SCALE GENOMIC DNA]</scope>
    <source>
        <strain evidence="2 3">Rf4</strain>
    </source>
</reference>
<accession>A5GCI9</accession>
<dbReference type="Pfam" id="PF06050">
    <property type="entry name" value="HGD-D"/>
    <property type="match status" value="1"/>
</dbReference>
<evidence type="ECO:0000313" key="2">
    <source>
        <dbReference type="EMBL" id="ABQ24700.1"/>
    </source>
</evidence>
<sequence length="333" mass="38211">MSRIGFTTTIPIEILIAAGKTPADLNNIFITSDKSQQFIEDAEVDGFPRNVCGWIKGIYAAVRESGIREMIAVTEGDCSYTKALMEVLSMGGITVIPFAYPLDRDPQSLKAEIEKLMGHFGVGWQEVNAAKERLDRIRRKIREIDRLTWQENRVSGEENHYFQVSASDMNGDPDRFEAEIDAFLEQAVARKPFSDRVRIAYLGVPPIFSGLYPFLESLGARVVFNETQRQFAMPYETLDLVEQYRSYTYPYDIFHRLADISMEIDRRNIDGVIHYVQSFCFRQIEDMVIRRKLDLPILTLEGDKPSRLDARTKIRIEGFVEMLGEKRLLVDGE</sequence>
<dbReference type="KEGG" id="gur:Gura_0485"/>
<evidence type="ECO:0000256" key="1">
    <source>
        <dbReference type="ARBA" id="ARBA00005806"/>
    </source>
</evidence>
<dbReference type="OrthoDB" id="9810278at2"/>
<dbReference type="Gene3D" id="3.40.50.11900">
    <property type="match status" value="1"/>
</dbReference>
<name>A5GCI9_GEOUR</name>
<protein>
    <submittedName>
        <fullName evidence="2">2-hydroxyglutaryl-CoA dehydratase, D-component</fullName>
    </submittedName>
</protein>
<dbReference type="PANTHER" id="PTHR30548">
    <property type="entry name" value="2-HYDROXYGLUTARYL-COA DEHYDRATASE, D-COMPONENT-RELATED"/>
    <property type="match status" value="1"/>
</dbReference>
<dbReference type="EMBL" id="CP000698">
    <property type="protein sequence ID" value="ABQ24700.1"/>
    <property type="molecule type" value="Genomic_DNA"/>
</dbReference>
<dbReference type="Proteomes" id="UP000006695">
    <property type="component" value="Chromosome"/>
</dbReference>
<organism evidence="2 3">
    <name type="scientific">Geotalea uraniireducens (strain Rf4)</name>
    <name type="common">Geobacter uraniireducens</name>
    <dbReference type="NCBI Taxonomy" id="351605"/>
    <lineage>
        <taxon>Bacteria</taxon>
        <taxon>Pseudomonadati</taxon>
        <taxon>Thermodesulfobacteriota</taxon>
        <taxon>Desulfuromonadia</taxon>
        <taxon>Geobacterales</taxon>
        <taxon>Geobacteraceae</taxon>
        <taxon>Geotalea</taxon>
    </lineage>
</organism>
<proteinExistence type="inferred from homology"/>
<dbReference type="STRING" id="351605.Gura_0485"/>
<dbReference type="HOGENOM" id="CLU_833421_0_0_7"/>
<dbReference type="AlphaFoldDB" id="A5GCI9"/>
<dbReference type="InterPro" id="IPR010327">
    <property type="entry name" value="FldB/FldC_alpha/beta"/>
</dbReference>
<dbReference type="RefSeq" id="WP_011937425.1">
    <property type="nucleotide sequence ID" value="NC_009483.1"/>
</dbReference>